<dbReference type="EMBL" id="BSKO01000002">
    <property type="protein sequence ID" value="GLO68305.1"/>
    <property type="molecule type" value="Genomic_DNA"/>
</dbReference>
<organism evidence="2 3">
    <name type="scientific">Oceanobacillus kimchii</name>
    <dbReference type="NCBI Taxonomy" id="746691"/>
    <lineage>
        <taxon>Bacteria</taxon>
        <taxon>Bacillati</taxon>
        <taxon>Bacillota</taxon>
        <taxon>Bacilli</taxon>
        <taxon>Bacillales</taxon>
        <taxon>Bacillaceae</taxon>
        <taxon>Oceanobacillus</taxon>
    </lineage>
</organism>
<dbReference type="Proteomes" id="UP001275436">
    <property type="component" value="Unassembled WGS sequence"/>
</dbReference>
<feature type="domain" description="DUF3854" evidence="1">
    <location>
        <begin position="332"/>
        <end position="412"/>
    </location>
</feature>
<keyword evidence="3" id="KW-1185">Reference proteome</keyword>
<protein>
    <recommendedName>
        <fullName evidence="1">DUF3854 domain-containing protein</fullName>
    </recommendedName>
</protein>
<accession>A0ABQ5TS61</accession>
<gene>
    <name evidence="2" type="ORF">MACH08_40890</name>
</gene>
<dbReference type="InterPro" id="IPR024385">
    <property type="entry name" value="DUF3854"/>
</dbReference>
<evidence type="ECO:0000259" key="1">
    <source>
        <dbReference type="Pfam" id="PF12965"/>
    </source>
</evidence>
<comment type="caution">
    <text evidence="2">The sequence shown here is derived from an EMBL/GenBank/DDBJ whole genome shotgun (WGS) entry which is preliminary data.</text>
</comment>
<name>A0ABQ5TS61_9BACI</name>
<evidence type="ECO:0000313" key="2">
    <source>
        <dbReference type="EMBL" id="GLO68305.1"/>
    </source>
</evidence>
<reference evidence="2 3" key="1">
    <citation type="submission" date="2023-02" db="EMBL/GenBank/DDBJ databases">
        <title>Oceanobacillus kimchii IFOP_LL358 isolated form Alexandrium catenella lab strain.</title>
        <authorList>
            <person name="Gajardo G."/>
            <person name="Ueki S."/>
            <person name="Maruyama F."/>
        </authorList>
    </citation>
    <scope>NUCLEOTIDE SEQUENCE [LARGE SCALE GENOMIC DNA]</scope>
    <source>
        <strain evidence="2 3">IFOP_LL358</strain>
    </source>
</reference>
<sequence>MKDYRSTRIPNFFEFIRIACPICGHTGGCMVNSEGDRVACIRIESDRAFSKNSALPSWLHFLRRNKQQKIEYQDIEEMGNKKLSDEELNEIYSNMLDYMELTEEHYSHLTSPSRGLNEEQIITRAYMSFPNSPWSLARTIQNDLGIDSFAGVPGFYEAKGKKGSIYWSISGQKGILLPYRNVRNEITGFQYRLDNPPPIAKVKQLSGIHGLKARNDGSHVTVIHQNVIVFEQEMMIGETKQVEDLNGKLLGFVTLKKGTRYFWLSSAKKKNGTGSGSPNPVHVSIPSNQLRTWKPGQGIKRKIVWLTEGPLKADISSDMIHQLYSPEQIALYGDTFIAIPGVNSWQTVIPVLEELGVEEINLAFDRDFSSNKYVMNSLKEFMGHAKKLGYHINMVSWGKEDGKGIDDLFVSQRKIPTITPIF</sequence>
<proteinExistence type="predicted"/>
<dbReference type="Pfam" id="PF12965">
    <property type="entry name" value="DUF3854"/>
    <property type="match status" value="1"/>
</dbReference>
<evidence type="ECO:0000313" key="3">
    <source>
        <dbReference type="Proteomes" id="UP001275436"/>
    </source>
</evidence>
<dbReference type="RefSeq" id="WP_317958552.1">
    <property type="nucleotide sequence ID" value="NZ_BSKO01000002.1"/>
</dbReference>